<comment type="similarity">
    <text evidence="1">Belongs to the iron-sulfur cluster assembly SufBD family.</text>
</comment>
<feature type="region of interest" description="Disordered" evidence="2">
    <location>
        <begin position="1"/>
        <end position="42"/>
    </location>
</feature>
<feature type="domain" description="SUF system FeS cluster assembly SufBD core" evidence="3">
    <location>
        <begin position="134"/>
        <end position="362"/>
    </location>
</feature>
<dbReference type="GO" id="GO:0016226">
    <property type="term" value="P:iron-sulfur cluster assembly"/>
    <property type="evidence" value="ECO:0007669"/>
    <property type="project" value="InterPro"/>
</dbReference>
<dbReference type="AlphaFoldDB" id="A0A938Y528"/>
<evidence type="ECO:0000256" key="2">
    <source>
        <dbReference type="SAM" id="MobiDB-lite"/>
    </source>
</evidence>
<name>A0A938Y528_9ACTN</name>
<evidence type="ECO:0000259" key="3">
    <source>
        <dbReference type="Pfam" id="PF01458"/>
    </source>
</evidence>
<dbReference type="InterPro" id="IPR011542">
    <property type="entry name" value="SUF_FeS_clus_asmbl_SufD"/>
</dbReference>
<proteinExistence type="inferred from homology"/>
<comment type="caution">
    <text evidence="4">The sequence shown here is derived from an EMBL/GenBank/DDBJ whole genome shotgun (WGS) entry which is preliminary data.</text>
</comment>
<dbReference type="PANTHER" id="PTHR43575:SF1">
    <property type="entry name" value="PROTEIN ABCI7, CHLOROPLASTIC"/>
    <property type="match status" value="1"/>
</dbReference>
<dbReference type="Pfam" id="PF01458">
    <property type="entry name" value="SUFBD_core"/>
    <property type="match status" value="1"/>
</dbReference>
<dbReference type="Proteomes" id="UP000663792">
    <property type="component" value="Unassembled WGS sequence"/>
</dbReference>
<dbReference type="InterPro" id="IPR000825">
    <property type="entry name" value="SUF_FeS_clus_asmbl_SufBD_core"/>
</dbReference>
<keyword evidence="5" id="KW-1185">Reference proteome</keyword>
<dbReference type="InterPro" id="IPR055346">
    <property type="entry name" value="Fe-S_cluster_assembly_SufBD"/>
</dbReference>
<dbReference type="NCBIfam" id="TIGR01981">
    <property type="entry name" value="sufD"/>
    <property type="match status" value="1"/>
</dbReference>
<sequence length="392" mass="41556">MTAHSHGGEGLASQHPGERQSPGTQVRSGVAADHPVTTGKEEAWRFTPLRRLRGLHDDAPLDGVPLTVSATAPDGVTVSELTGAAAREIRGVSGYLPTERVEARAFESAPRSVLVDVPAQTELTEPVRIALVGQAGEAATANHLLIRIGAQATAQVVLTSTGSATLTDIVEIVVGEGAHATVAVLGEWSSDTVAVSRHHIQVGRDATVKHVALAFGGDLTRLYTSVDYTGPGGDAELLGLYFADEGQHLEHRLMVRHTAPHCRSNVLYKGALQGKSAHTVWVGDVAIERTAEGTDTYELNRNLLLTRGARADSVPNLEIETGEIVGAGHASATGRFDDEQLFYLLSRGIPEATARRLVVRGFFGEVLQRIGVPVLVERATEIIEQELAVTGA</sequence>
<dbReference type="PANTHER" id="PTHR43575">
    <property type="entry name" value="PROTEIN ABCI7, CHLOROPLASTIC"/>
    <property type="match status" value="1"/>
</dbReference>
<organism evidence="4 5">
    <name type="scientific">Nakamurella leprariae</name>
    <dbReference type="NCBI Taxonomy" id="2803911"/>
    <lineage>
        <taxon>Bacteria</taxon>
        <taxon>Bacillati</taxon>
        <taxon>Actinomycetota</taxon>
        <taxon>Actinomycetes</taxon>
        <taxon>Nakamurellales</taxon>
        <taxon>Nakamurellaceae</taxon>
        <taxon>Nakamurella</taxon>
    </lineage>
</organism>
<gene>
    <name evidence="4" type="primary">sufD</name>
    <name evidence="4" type="ORF">JL106_02755</name>
</gene>
<dbReference type="InterPro" id="IPR037284">
    <property type="entry name" value="SUF_FeS_clus_asmbl_SufBD_sf"/>
</dbReference>
<evidence type="ECO:0000313" key="5">
    <source>
        <dbReference type="Proteomes" id="UP000663792"/>
    </source>
</evidence>
<evidence type="ECO:0000256" key="1">
    <source>
        <dbReference type="ARBA" id="ARBA00043967"/>
    </source>
</evidence>
<evidence type="ECO:0000313" key="4">
    <source>
        <dbReference type="EMBL" id="MBM9466201.1"/>
    </source>
</evidence>
<protein>
    <submittedName>
        <fullName evidence="4">Fe-S cluster assembly protein SufD</fullName>
    </submittedName>
</protein>
<dbReference type="EMBL" id="JAERWK010000004">
    <property type="protein sequence ID" value="MBM9466201.1"/>
    <property type="molecule type" value="Genomic_DNA"/>
</dbReference>
<accession>A0A938Y528</accession>
<reference evidence="4" key="1">
    <citation type="submission" date="2021-01" db="EMBL/GenBank/DDBJ databases">
        <title>YIM 132084 draft genome.</title>
        <authorList>
            <person name="An D."/>
        </authorList>
    </citation>
    <scope>NUCLEOTIDE SEQUENCE</scope>
    <source>
        <strain evidence="4">YIM 132084</strain>
    </source>
</reference>
<dbReference type="SUPFAM" id="SSF101960">
    <property type="entry name" value="Stabilizer of iron transporter SufD"/>
    <property type="match status" value="1"/>
</dbReference>